<keyword evidence="3" id="KW-1185">Reference proteome</keyword>
<feature type="compositionally biased region" description="Basic and acidic residues" evidence="1">
    <location>
        <begin position="1"/>
        <end position="13"/>
    </location>
</feature>
<feature type="compositionally biased region" description="Basic and acidic residues" evidence="1">
    <location>
        <begin position="592"/>
        <end position="607"/>
    </location>
</feature>
<accession>A0A9W9F5V3</accession>
<evidence type="ECO:0000256" key="1">
    <source>
        <dbReference type="SAM" id="MobiDB-lite"/>
    </source>
</evidence>
<protein>
    <submittedName>
        <fullName evidence="2">Uncharacterized protein</fullName>
    </submittedName>
</protein>
<sequence>MAKSTDEKAKERPTTASSSATGLSSASEPSSSGTNQPPPQYEAAQERVLLDFPKLNLGEDLGSPIDGTITTDQCIAHLKFLAVLADLRDSISNQDGLFGIFDSQANKFPDSYEKAMIRIREKRWAVYTARAADRYEKWFMRALPQYGPPATISDVESNTYENITECKTKALWTDKNMPPLDILMVWHSHLLNPRNFLEDCIRYGKMSTWRTGFPFEAVNASIKDNTLEYLTSEDCQKAFERELNIKWDNLEDPPTKAIKCPRCKQDNSVEWTEGEIGESIEDAFSNNNGLADNKFETTCITCRGPIDHGRLKVAKFRNDLRRLLYNKEPMPGAILNINGVPEGPGTTRRTVQIHTNMMFPSKALQVCGQDLMALTDPRLDRCRSIEDLRTQLEVMIRDWKVLVAAFGRAGPALRPGAKIHIRRMMSRYWDNSSPFALDLVGAVIRQGTFIQKMDNIDWLHSPTLTETTKRLIKKYTVFLGIIFANPKEMAVPTLDVDLAWHTHQLKPQRYYKYTTKMTPERTRRFIDHDDKVEENKLSECFEWTSKMYRRATNGGIYSECTCWYCEATRAPDLYDRLINIGSSSRARNNADSLHDREDISSDPDRNPHISAHNAVRPSIRDPQDTGLGYIQRMRLHRNYEKACRRAEKRGRPRSDSRSGANGVEPAYYAPYVWGYPMMVPYYGPYMCDPGISSDSYACNPSCMSTGVGAAGNCCAGTCGGGVAAGSCGGVGSAGCAGGAAACGKSYTAEAEAVALEEEEVVVVAEEAVVEGAEEGEEAVEVVDAKGPPKTEGLLWAVIWISFFTLFCNSGPHSYASL</sequence>
<dbReference type="Pfam" id="PF07173">
    <property type="entry name" value="GRDP-like"/>
    <property type="match status" value="1"/>
</dbReference>
<reference evidence="2" key="2">
    <citation type="journal article" date="2023" name="IMA Fungus">
        <title>Comparative genomic study of the Penicillium genus elucidates a diverse pangenome and 15 lateral gene transfer events.</title>
        <authorList>
            <person name="Petersen C."/>
            <person name="Sorensen T."/>
            <person name="Nielsen M.R."/>
            <person name="Sondergaard T.E."/>
            <person name="Sorensen J.L."/>
            <person name="Fitzpatrick D.A."/>
            <person name="Frisvad J.C."/>
            <person name="Nielsen K.L."/>
        </authorList>
    </citation>
    <scope>NUCLEOTIDE SEQUENCE</scope>
    <source>
        <strain evidence="2">IBT 30069</strain>
    </source>
</reference>
<name>A0A9W9F5V3_9EURO</name>
<dbReference type="OrthoDB" id="2684236at2759"/>
<evidence type="ECO:0000313" key="2">
    <source>
        <dbReference type="EMBL" id="KAJ5094149.1"/>
    </source>
</evidence>
<gene>
    <name evidence="2" type="ORF">N7456_010010</name>
</gene>
<feature type="region of interest" description="Disordered" evidence="1">
    <location>
        <begin position="585"/>
        <end position="623"/>
    </location>
</feature>
<dbReference type="AlphaFoldDB" id="A0A9W9F5V3"/>
<feature type="compositionally biased region" description="Low complexity" evidence="1">
    <location>
        <begin position="14"/>
        <end position="34"/>
    </location>
</feature>
<comment type="caution">
    <text evidence="2">The sequence shown here is derived from an EMBL/GenBank/DDBJ whole genome shotgun (WGS) entry which is preliminary data.</text>
</comment>
<dbReference type="InterPro" id="IPR009836">
    <property type="entry name" value="GRDP-like"/>
</dbReference>
<organism evidence="2 3">
    <name type="scientific">Penicillium angulare</name>
    <dbReference type="NCBI Taxonomy" id="116970"/>
    <lineage>
        <taxon>Eukaryota</taxon>
        <taxon>Fungi</taxon>
        <taxon>Dikarya</taxon>
        <taxon>Ascomycota</taxon>
        <taxon>Pezizomycotina</taxon>
        <taxon>Eurotiomycetes</taxon>
        <taxon>Eurotiomycetidae</taxon>
        <taxon>Eurotiales</taxon>
        <taxon>Aspergillaceae</taxon>
        <taxon>Penicillium</taxon>
    </lineage>
</organism>
<dbReference type="PANTHER" id="PTHR34365:SF7">
    <property type="entry name" value="GLYCINE-RICH DOMAIN-CONTAINING PROTEIN 1"/>
    <property type="match status" value="1"/>
</dbReference>
<feature type="region of interest" description="Disordered" evidence="1">
    <location>
        <begin position="1"/>
        <end position="41"/>
    </location>
</feature>
<proteinExistence type="predicted"/>
<dbReference type="EMBL" id="JAPQKH010000006">
    <property type="protein sequence ID" value="KAJ5094149.1"/>
    <property type="molecule type" value="Genomic_DNA"/>
</dbReference>
<dbReference type="Proteomes" id="UP001149165">
    <property type="component" value="Unassembled WGS sequence"/>
</dbReference>
<dbReference type="PANTHER" id="PTHR34365">
    <property type="entry name" value="ENOLASE (DUF1399)"/>
    <property type="match status" value="1"/>
</dbReference>
<reference evidence="2" key="1">
    <citation type="submission" date="2022-11" db="EMBL/GenBank/DDBJ databases">
        <authorList>
            <person name="Petersen C."/>
        </authorList>
    </citation>
    <scope>NUCLEOTIDE SEQUENCE</scope>
    <source>
        <strain evidence="2">IBT 30069</strain>
    </source>
</reference>
<evidence type="ECO:0000313" key="3">
    <source>
        <dbReference type="Proteomes" id="UP001149165"/>
    </source>
</evidence>